<evidence type="ECO:0000313" key="2">
    <source>
        <dbReference type="Proteomes" id="UP000027604"/>
    </source>
</evidence>
<accession>W0V827</accession>
<protein>
    <submittedName>
        <fullName evidence="1">Uncharacterized protein</fullName>
    </submittedName>
</protein>
<dbReference type="KEGG" id="jag:GJA_3417"/>
<gene>
    <name evidence="1" type="ORF">GJA_3417</name>
</gene>
<dbReference type="Proteomes" id="UP000027604">
    <property type="component" value="Chromosome I"/>
</dbReference>
<dbReference type="AlphaFoldDB" id="W0V827"/>
<dbReference type="HOGENOM" id="CLU_3153767_0_0_4"/>
<dbReference type="STRING" id="1349767.GJA_3417"/>
<sequence>MCHCWIQHAVYSGRNGKHMRKTQAVPVLSSKLLPGRDQRGFAVSSATK</sequence>
<name>W0V827_9BURK</name>
<reference evidence="1 2" key="1">
    <citation type="journal article" date="2015" name="Genome Announc.">
        <title>Genome Sequence of Mushroom Soft-Rot Pathogen Janthinobacterium agaricidamnosum.</title>
        <authorList>
            <person name="Graupner K."/>
            <person name="Lackner G."/>
            <person name="Hertweck C."/>
        </authorList>
    </citation>
    <scope>NUCLEOTIDE SEQUENCE [LARGE SCALE GENOMIC DNA]</scope>
    <source>
        <strain evidence="2">NBRC 102515 / DSM 9628</strain>
    </source>
</reference>
<dbReference type="EMBL" id="HG322949">
    <property type="protein sequence ID" value="CDG84036.1"/>
    <property type="molecule type" value="Genomic_DNA"/>
</dbReference>
<evidence type="ECO:0000313" key="1">
    <source>
        <dbReference type="EMBL" id="CDG84036.1"/>
    </source>
</evidence>
<proteinExistence type="predicted"/>
<keyword evidence="2" id="KW-1185">Reference proteome</keyword>
<organism evidence="1 2">
    <name type="scientific">Janthinobacterium agaricidamnosum NBRC 102515 = DSM 9628</name>
    <dbReference type="NCBI Taxonomy" id="1349767"/>
    <lineage>
        <taxon>Bacteria</taxon>
        <taxon>Pseudomonadati</taxon>
        <taxon>Pseudomonadota</taxon>
        <taxon>Betaproteobacteria</taxon>
        <taxon>Burkholderiales</taxon>
        <taxon>Oxalobacteraceae</taxon>
        <taxon>Janthinobacterium</taxon>
    </lineage>
</organism>
<dbReference type="PATRIC" id="fig|1349767.4.peg.24"/>